<keyword evidence="3" id="KW-1185">Reference proteome</keyword>
<evidence type="ECO:0000256" key="1">
    <source>
        <dbReference type="SAM" id="MobiDB-lite"/>
    </source>
</evidence>
<evidence type="ECO:0000313" key="3">
    <source>
        <dbReference type="Proteomes" id="UP000024635"/>
    </source>
</evidence>
<dbReference type="Proteomes" id="UP000024635">
    <property type="component" value="Unassembled WGS sequence"/>
</dbReference>
<accession>A0A016WL11</accession>
<sequence>MRSVYTFSRGDGVAATASSGSETAASRACSMPKFANLRTRRITQVARFGASVNVYGVLMMIRLVPLRHWRNHRVASASRRDATPAHHVVFPEKSINRARRQTPTTTSRIFEPL</sequence>
<dbReference type="AlphaFoldDB" id="A0A016WL11"/>
<name>A0A016WL11_9BILA</name>
<gene>
    <name evidence="2" type="primary">Acey_s0643.g1053</name>
    <name evidence="2" type="ORF">Y032_0643g1053</name>
</gene>
<evidence type="ECO:0000313" key="2">
    <source>
        <dbReference type="EMBL" id="EYC39713.1"/>
    </source>
</evidence>
<reference evidence="3" key="1">
    <citation type="journal article" date="2015" name="Nat. Genet.">
        <title>The genome and transcriptome of the zoonotic hookworm Ancylostoma ceylanicum identify infection-specific gene families.</title>
        <authorList>
            <person name="Schwarz E.M."/>
            <person name="Hu Y."/>
            <person name="Antoshechkin I."/>
            <person name="Miller M.M."/>
            <person name="Sternberg P.W."/>
            <person name="Aroian R.V."/>
        </authorList>
    </citation>
    <scope>NUCLEOTIDE SEQUENCE</scope>
    <source>
        <strain evidence="3">HY135</strain>
    </source>
</reference>
<feature type="region of interest" description="Disordered" evidence="1">
    <location>
        <begin position="94"/>
        <end position="113"/>
    </location>
</feature>
<protein>
    <submittedName>
        <fullName evidence="2">Uncharacterized protein</fullName>
    </submittedName>
</protein>
<dbReference type="EMBL" id="JARK01000243">
    <property type="protein sequence ID" value="EYC39713.1"/>
    <property type="molecule type" value="Genomic_DNA"/>
</dbReference>
<organism evidence="2 3">
    <name type="scientific">Ancylostoma ceylanicum</name>
    <dbReference type="NCBI Taxonomy" id="53326"/>
    <lineage>
        <taxon>Eukaryota</taxon>
        <taxon>Metazoa</taxon>
        <taxon>Ecdysozoa</taxon>
        <taxon>Nematoda</taxon>
        <taxon>Chromadorea</taxon>
        <taxon>Rhabditida</taxon>
        <taxon>Rhabditina</taxon>
        <taxon>Rhabditomorpha</taxon>
        <taxon>Strongyloidea</taxon>
        <taxon>Ancylostomatidae</taxon>
        <taxon>Ancylostomatinae</taxon>
        <taxon>Ancylostoma</taxon>
    </lineage>
</organism>
<feature type="compositionally biased region" description="Polar residues" evidence="1">
    <location>
        <begin position="101"/>
        <end position="113"/>
    </location>
</feature>
<proteinExistence type="predicted"/>
<comment type="caution">
    <text evidence="2">The sequence shown here is derived from an EMBL/GenBank/DDBJ whole genome shotgun (WGS) entry which is preliminary data.</text>
</comment>